<protein>
    <recommendedName>
        <fullName evidence="9">Thiamine-phosphate synthase</fullName>
        <shortName evidence="9">TP synthase</shortName>
        <shortName evidence="9">TPS</shortName>
        <ecNumber evidence="9">2.5.1.3</ecNumber>
    </recommendedName>
    <alternativeName>
        <fullName evidence="9">Thiamine-phosphate pyrophosphorylase</fullName>
        <shortName evidence="9">TMP pyrophosphorylase</shortName>
        <shortName evidence="9">TMP-PPase</shortName>
    </alternativeName>
</protein>
<comment type="catalytic activity">
    <reaction evidence="8 9 10">
        <text>2-[(2R,5Z)-2-carboxy-4-methylthiazol-5(2H)-ylidene]ethyl phosphate + 4-amino-2-methyl-5-(diphosphooxymethyl)pyrimidine + 2 H(+) = thiamine phosphate + CO2 + diphosphate</text>
        <dbReference type="Rhea" id="RHEA:47844"/>
        <dbReference type="ChEBI" id="CHEBI:15378"/>
        <dbReference type="ChEBI" id="CHEBI:16526"/>
        <dbReference type="ChEBI" id="CHEBI:33019"/>
        <dbReference type="ChEBI" id="CHEBI:37575"/>
        <dbReference type="ChEBI" id="CHEBI:57841"/>
        <dbReference type="ChEBI" id="CHEBI:62899"/>
        <dbReference type="EC" id="2.5.1.3"/>
    </reaction>
</comment>
<feature type="domain" description="Thiamine phosphate synthase/TenI" evidence="12">
    <location>
        <begin position="5"/>
        <end position="186"/>
    </location>
</feature>
<feature type="binding site" evidence="9">
    <location>
        <position position="163"/>
    </location>
    <ligand>
        <name>2-[(2R,5Z)-2-carboxy-4-methylthiazol-5(2H)-ylidene]ethyl phosphate</name>
        <dbReference type="ChEBI" id="CHEBI:62899"/>
    </ligand>
</feature>
<dbReference type="GO" id="GO:0004807">
    <property type="term" value="F:triose-phosphate isomerase activity"/>
    <property type="evidence" value="ECO:0007669"/>
    <property type="project" value="InterPro"/>
</dbReference>
<comment type="catalytic activity">
    <reaction evidence="6 9 10">
        <text>4-methyl-5-(2-phosphooxyethyl)-thiazole + 4-amino-2-methyl-5-(diphosphooxymethyl)pyrimidine + H(+) = thiamine phosphate + diphosphate</text>
        <dbReference type="Rhea" id="RHEA:22328"/>
        <dbReference type="ChEBI" id="CHEBI:15378"/>
        <dbReference type="ChEBI" id="CHEBI:33019"/>
        <dbReference type="ChEBI" id="CHEBI:37575"/>
        <dbReference type="ChEBI" id="CHEBI:57841"/>
        <dbReference type="ChEBI" id="CHEBI:58296"/>
        <dbReference type="EC" id="2.5.1.3"/>
    </reaction>
</comment>
<dbReference type="Pfam" id="PF02581">
    <property type="entry name" value="TMP-TENI"/>
    <property type="match status" value="1"/>
</dbReference>
<comment type="caution">
    <text evidence="13">The sequence shown here is derived from an EMBL/GenBank/DDBJ whole genome shotgun (WGS) entry which is preliminary data.</text>
</comment>
<dbReference type="InterPro" id="IPR013785">
    <property type="entry name" value="Aldolase_TIM"/>
</dbReference>
<dbReference type="InterPro" id="IPR034291">
    <property type="entry name" value="TMP_synthase"/>
</dbReference>
<feature type="binding site" evidence="9">
    <location>
        <begin position="132"/>
        <end position="134"/>
    </location>
    <ligand>
        <name>2-[(2R,5Z)-2-carboxy-4-methylthiazol-5(2H)-ylidene]ethyl phosphate</name>
        <dbReference type="ChEBI" id="CHEBI:62899"/>
    </ligand>
</feature>
<dbReference type="AlphaFoldDB" id="A0A9E4ZKU4"/>
<feature type="binding site" evidence="9">
    <location>
        <begin position="183"/>
        <end position="184"/>
    </location>
    <ligand>
        <name>2-[(2R,5Z)-2-carboxy-4-methylthiazol-5(2H)-ylidene]ethyl phosphate</name>
        <dbReference type="ChEBI" id="CHEBI:62899"/>
    </ligand>
</feature>
<keyword evidence="3 9" id="KW-0479">Metal-binding</keyword>
<dbReference type="GO" id="GO:0000287">
    <property type="term" value="F:magnesium ion binding"/>
    <property type="evidence" value="ECO:0007669"/>
    <property type="project" value="UniProtKB-UniRule"/>
</dbReference>
<dbReference type="InterPro" id="IPR000652">
    <property type="entry name" value="Triosephosphate_isomerase"/>
</dbReference>
<evidence type="ECO:0000256" key="2">
    <source>
        <dbReference type="ARBA" id="ARBA00022679"/>
    </source>
</evidence>
<dbReference type="EMBL" id="VHLL01000001">
    <property type="protein sequence ID" value="MCT8336175.1"/>
    <property type="molecule type" value="Genomic_DNA"/>
</dbReference>
<dbReference type="Gene3D" id="3.20.20.70">
    <property type="entry name" value="Aldolase class I"/>
    <property type="match status" value="1"/>
</dbReference>
<comment type="catalytic activity">
    <reaction evidence="7 9 10">
        <text>2-(2-carboxy-4-methylthiazol-5-yl)ethyl phosphate + 4-amino-2-methyl-5-(diphosphooxymethyl)pyrimidine + 2 H(+) = thiamine phosphate + CO2 + diphosphate</text>
        <dbReference type="Rhea" id="RHEA:47848"/>
        <dbReference type="ChEBI" id="CHEBI:15378"/>
        <dbReference type="ChEBI" id="CHEBI:16526"/>
        <dbReference type="ChEBI" id="CHEBI:33019"/>
        <dbReference type="ChEBI" id="CHEBI:37575"/>
        <dbReference type="ChEBI" id="CHEBI:57841"/>
        <dbReference type="ChEBI" id="CHEBI:62890"/>
        <dbReference type="EC" id="2.5.1.3"/>
    </reaction>
</comment>
<dbReference type="FunFam" id="3.20.20.70:FF:000096">
    <property type="entry name" value="Thiamine-phosphate synthase"/>
    <property type="match status" value="1"/>
</dbReference>
<evidence type="ECO:0000256" key="8">
    <source>
        <dbReference type="ARBA" id="ARBA00047883"/>
    </source>
</evidence>
<dbReference type="GO" id="GO:0009229">
    <property type="term" value="P:thiamine diphosphate biosynthetic process"/>
    <property type="evidence" value="ECO:0007669"/>
    <property type="project" value="UniProtKB-UniRule"/>
</dbReference>
<evidence type="ECO:0000256" key="3">
    <source>
        <dbReference type="ARBA" id="ARBA00022723"/>
    </source>
</evidence>
<keyword evidence="5 9" id="KW-0784">Thiamine biosynthesis</keyword>
<organism evidence="13 14">
    <name type="scientific">Methanoculleus formosensis</name>
    <dbReference type="NCBI Taxonomy" id="2590886"/>
    <lineage>
        <taxon>Archaea</taxon>
        <taxon>Methanobacteriati</taxon>
        <taxon>Methanobacteriota</taxon>
        <taxon>Stenosarchaea group</taxon>
        <taxon>Methanomicrobia</taxon>
        <taxon>Methanomicrobiales</taxon>
        <taxon>Methanomicrobiaceae</taxon>
        <taxon>Methanoculleus</taxon>
    </lineage>
</organism>
<keyword evidence="4 9" id="KW-0460">Magnesium</keyword>
<feature type="binding site" evidence="9">
    <location>
        <begin position="35"/>
        <end position="39"/>
    </location>
    <ligand>
        <name>4-amino-2-methyl-5-(diphosphooxymethyl)pyrimidine</name>
        <dbReference type="ChEBI" id="CHEBI:57841"/>
    </ligand>
</feature>
<dbReference type="PROSITE" id="PS51440">
    <property type="entry name" value="TIM_2"/>
    <property type="match status" value="1"/>
</dbReference>
<evidence type="ECO:0000313" key="14">
    <source>
        <dbReference type="Proteomes" id="UP001065682"/>
    </source>
</evidence>
<feature type="binding site" evidence="9">
    <location>
        <position position="87"/>
    </location>
    <ligand>
        <name>Mg(2+)</name>
        <dbReference type="ChEBI" id="CHEBI:18420"/>
    </ligand>
</feature>
<keyword evidence="2 9" id="KW-0808">Transferase</keyword>
<keyword evidence="14" id="KW-1185">Reference proteome</keyword>
<evidence type="ECO:0000256" key="11">
    <source>
        <dbReference type="RuleBase" id="RU004253"/>
    </source>
</evidence>
<dbReference type="PANTHER" id="PTHR20857">
    <property type="entry name" value="THIAMINE-PHOSPHATE PYROPHOSPHORYLASE"/>
    <property type="match status" value="1"/>
</dbReference>
<feature type="binding site" evidence="9">
    <location>
        <position position="68"/>
    </location>
    <ligand>
        <name>Mg(2+)</name>
        <dbReference type="ChEBI" id="CHEBI:18420"/>
    </ligand>
</feature>
<evidence type="ECO:0000256" key="4">
    <source>
        <dbReference type="ARBA" id="ARBA00022842"/>
    </source>
</evidence>
<feature type="binding site" evidence="9">
    <location>
        <position position="106"/>
    </location>
    <ligand>
        <name>4-amino-2-methyl-5-(diphosphooxymethyl)pyrimidine</name>
        <dbReference type="ChEBI" id="CHEBI:57841"/>
    </ligand>
</feature>
<dbReference type="GO" id="GO:0009228">
    <property type="term" value="P:thiamine biosynthetic process"/>
    <property type="evidence" value="ECO:0007669"/>
    <property type="project" value="UniProtKB-KW"/>
</dbReference>
<dbReference type="GO" id="GO:0005737">
    <property type="term" value="C:cytoplasm"/>
    <property type="evidence" value="ECO:0007669"/>
    <property type="project" value="TreeGrafter"/>
</dbReference>
<name>A0A9E4ZKU4_9EURY</name>
<evidence type="ECO:0000256" key="7">
    <source>
        <dbReference type="ARBA" id="ARBA00047851"/>
    </source>
</evidence>
<comment type="pathway">
    <text evidence="1 9 11">Cofactor biosynthesis; thiamine diphosphate biosynthesis; thiamine phosphate from 4-amino-2-methyl-5-diphosphomethylpyrimidine and 4-methyl-5-(2-phosphoethyl)-thiazole: step 1/1.</text>
</comment>
<comment type="similarity">
    <text evidence="9 10">Belongs to the thiamine-phosphate synthase family.</text>
</comment>
<dbReference type="CDD" id="cd00564">
    <property type="entry name" value="TMP_TenI"/>
    <property type="match status" value="1"/>
</dbReference>
<accession>A0A9E4ZKU4</accession>
<evidence type="ECO:0000256" key="10">
    <source>
        <dbReference type="RuleBase" id="RU003826"/>
    </source>
</evidence>
<evidence type="ECO:0000256" key="1">
    <source>
        <dbReference type="ARBA" id="ARBA00005165"/>
    </source>
</evidence>
<evidence type="ECO:0000256" key="5">
    <source>
        <dbReference type="ARBA" id="ARBA00022977"/>
    </source>
</evidence>
<feature type="binding site" evidence="9">
    <location>
        <position position="135"/>
    </location>
    <ligand>
        <name>4-amino-2-methyl-5-(diphosphooxymethyl)pyrimidine</name>
        <dbReference type="ChEBI" id="CHEBI:57841"/>
    </ligand>
</feature>
<sequence>MAYDLYVVTDEEIGRGRSHAELAARAVAGGADAIQLRDKTLSGRALFDAAFAIREVTHDAGALFIVNDRLDVALAAGADGVHLGESDLPIGEARRLAPPGFIIGASVGSVATAIRAAAEGADYVALSPTFATGSKDDAGPGHGLATLAEIRTAVALPLVAIGGITAENVADVIAAGADGVAVISAVVGEDDVTAAARELRNRIAAAKAKGR</sequence>
<reference evidence="13" key="1">
    <citation type="submission" date="2019-06" db="EMBL/GenBank/DDBJ databases">
        <title>Methanoculleus strain from Tamsui River, Taipei, Taiwan.</title>
        <authorList>
            <person name="You Y.-T."/>
            <person name="Chen S.-C."/>
            <person name="Lai S.-J."/>
            <person name="Lee Y.-C."/>
            <person name="Lai M.-C."/>
        </authorList>
    </citation>
    <scope>NUCLEOTIDE SEQUENCE</scope>
    <source>
        <strain evidence="13">Afa-1</strain>
    </source>
</reference>
<evidence type="ECO:0000259" key="12">
    <source>
        <dbReference type="Pfam" id="PF02581"/>
    </source>
</evidence>
<dbReference type="Proteomes" id="UP001065682">
    <property type="component" value="Unassembled WGS sequence"/>
</dbReference>
<dbReference type="InterPro" id="IPR036206">
    <property type="entry name" value="ThiamineP_synth_sf"/>
</dbReference>
<dbReference type="PANTHER" id="PTHR20857:SF15">
    <property type="entry name" value="THIAMINE-PHOSPHATE SYNTHASE"/>
    <property type="match status" value="1"/>
</dbReference>
<dbReference type="EC" id="2.5.1.3" evidence="9"/>
<evidence type="ECO:0000313" key="13">
    <source>
        <dbReference type="EMBL" id="MCT8336175.1"/>
    </source>
</evidence>
<evidence type="ECO:0000256" key="6">
    <source>
        <dbReference type="ARBA" id="ARBA00047334"/>
    </source>
</evidence>
<comment type="function">
    <text evidence="9">Condenses 4-methyl-5-(beta-hydroxyethyl)thiazole monophosphate (THZ-P) and 2-methyl-4-amino-5-hydroxymethyl pyrimidine pyrophosphate (HMP-PP) to form thiamine monophosphate (TMP).</text>
</comment>
<dbReference type="RefSeq" id="WP_261596226.1">
    <property type="nucleotide sequence ID" value="NZ_VHLL01000001.1"/>
</dbReference>
<dbReference type="HAMAP" id="MF_00097">
    <property type="entry name" value="TMP_synthase"/>
    <property type="match status" value="1"/>
</dbReference>
<comment type="cofactor">
    <cofactor evidence="9">
        <name>Mg(2+)</name>
        <dbReference type="ChEBI" id="CHEBI:18420"/>
    </cofactor>
    <text evidence="9">Binds 1 Mg(2+) ion per subunit.</text>
</comment>
<dbReference type="GO" id="GO:0004789">
    <property type="term" value="F:thiamine-phosphate diphosphorylase activity"/>
    <property type="evidence" value="ECO:0007669"/>
    <property type="project" value="UniProtKB-UniRule"/>
</dbReference>
<feature type="binding site" evidence="9">
    <location>
        <position position="67"/>
    </location>
    <ligand>
        <name>4-amino-2-methyl-5-(diphosphooxymethyl)pyrimidine</name>
        <dbReference type="ChEBI" id="CHEBI:57841"/>
    </ligand>
</feature>
<proteinExistence type="inferred from homology"/>
<evidence type="ECO:0000256" key="9">
    <source>
        <dbReference type="HAMAP-Rule" id="MF_00097"/>
    </source>
</evidence>
<dbReference type="SUPFAM" id="SSF51391">
    <property type="entry name" value="Thiamin phosphate synthase"/>
    <property type="match status" value="1"/>
</dbReference>
<dbReference type="InterPro" id="IPR022998">
    <property type="entry name" value="ThiamineP_synth_TenI"/>
</dbReference>
<gene>
    <name evidence="9 13" type="primary">thiE</name>
    <name evidence="13" type="ORF">FKB36_01330</name>
</gene>
<dbReference type="NCBIfam" id="TIGR00693">
    <property type="entry name" value="thiE"/>
    <property type="match status" value="1"/>
</dbReference>